<comment type="caution">
    <text evidence="1">The sequence shown here is derived from an EMBL/GenBank/DDBJ whole genome shotgun (WGS) entry which is preliminary data.</text>
</comment>
<dbReference type="EMBL" id="CM056743">
    <property type="protein sequence ID" value="KAJ8673735.1"/>
    <property type="molecule type" value="Genomic_DNA"/>
</dbReference>
<evidence type="ECO:0000313" key="1">
    <source>
        <dbReference type="EMBL" id="KAJ8673735.1"/>
    </source>
</evidence>
<accession>A0ACC2NR35</accession>
<name>A0ACC2NR35_9HYME</name>
<gene>
    <name evidence="1" type="ORF">QAD02_004997</name>
</gene>
<keyword evidence="2" id="KW-1185">Reference proteome</keyword>
<reference evidence="1" key="1">
    <citation type="submission" date="2023-04" db="EMBL/GenBank/DDBJ databases">
        <title>A chromosome-level genome assembly of the parasitoid wasp Eretmocerus hayati.</title>
        <authorList>
            <person name="Zhong Y."/>
            <person name="Liu S."/>
            <person name="Liu Y."/>
        </authorList>
    </citation>
    <scope>NUCLEOTIDE SEQUENCE</scope>
    <source>
        <strain evidence="1">ZJU_SS_LIU_2023</strain>
    </source>
</reference>
<organism evidence="1 2">
    <name type="scientific">Eretmocerus hayati</name>
    <dbReference type="NCBI Taxonomy" id="131215"/>
    <lineage>
        <taxon>Eukaryota</taxon>
        <taxon>Metazoa</taxon>
        <taxon>Ecdysozoa</taxon>
        <taxon>Arthropoda</taxon>
        <taxon>Hexapoda</taxon>
        <taxon>Insecta</taxon>
        <taxon>Pterygota</taxon>
        <taxon>Neoptera</taxon>
        <taxon>Endopterygota</taxon>
        <taxon>Hymenoptera</taxon>
        <taxon>Apocrita</taxon>
        <taxon>Proctotrupomorpha</taxon>
        <taxon>Chalcidoidea</taxon>
        <taxon>Aphelinidae</taxon>
        <taxon>Aphelininae</taxon>
        <taxon>Eretmocerus</taxon>
    </lineage>
</organism>
<dbReference type="Proteomes" id="UP001239111">
    <property type="component" value="Chromosome 3"/>
</dbReference>
<evidence type="ECO:0000313" key="2">
    <source>
        <dbReference type="Proteomes" id="UP001239111"/>
    </source>
</evidence>
<proteinExistence type="predicted"/>
<protein>
    <submittedName>
        <fullName evidence="1">Uncharacterized protein</fullName>
    </submittedName>
</protein>
<sequence length="235" mass="26101">MLEKNVNDDERTEEQTQNSPSEPRAETSTSPLDNTQEIITEQPKATLTTESNQMLVEEFAGSTEQITQSTSQDTFSKPFIRPKRPQRNSTSSNGSTKTSALKAAKNVKKHKPDYSKEIVKEQLRPAISFLEEKYANLPGILEKLENFVFESHGSSNVVELARKLSDDLSTSKNLLLDTRDHATNRTLKARLTKIIKKLEKAIEGDEASDEDGGISSADEYLSSASSQTNINNQHG</sequence>